<gene>
    <name evidence="1" type="ORF">MW7_002985</name>
</gene>
<dbReference type="EMBL" id="AKCV02000011">
    <property type="protein sequence ID" value="TMS59159.1"/>
    <property type="molecule type" value="Genomic_DNA"/>
</dbReference>
<dbReference type="Proteomes" id="UP000004277">
    <property type="component" value="Unassembled WGS sequence"/>
</dbReference>
<reference evidence="1" key="1">
    <citation type="submission" date="2019-05" db="EMBL/GenBank/DDBJ databases">
        <title>Revised genome assembly of Burkholderiaceae (previously Ralstonia) sp. PBA.</title>
        <authorList>
            <person name="Gan H.M."/>
        </authorList>
    </citation>
    <scope>NUCLEOTIDE SEQUENCE</scope>
    <source>
        <strain evidence="1">PBA</strain>
    </source>
</reference>
<evidence type="ECO:0000313" key="2">
    <source>
        <dbReference type="Proteomes" id="UP000004277"/>
    </source>
</evidence>
<proteinExistence type="predicted"/>
<evidence type="ECO:0000313" key="1">
    <source>
        <dbReference type="EMBL" id="TMS59159.1"/>
    </source>
</evidence>
<comment type="caution">
    <text evidence="1">The sequence shown here is derived from an EMBL/GenBank/DDBJ whole genome shotgun (WGS) entry which is preliminary data.</text>
</comment>
<keyword evidence="2" id="KW-1185">Reference proteome</keyword>
<protein>
    <submittedName>
        <fullName evidence="1">UbiX family flavin prenyltransferase</fullName>
    </submittedName>
</protein>
<name>A0ACD3SSA5_9BURK</name>
<organism evidence="1 2">
    <name type="scientific">Imbroritus primus</name>
    <dbReference type="NCBI Taxonomy" id="3058603"/>
    <lineage>
        <taxon>Bacteria</taxon>
        <taxon>Pseudomonadati</taxon>
        <taxon>Pseudomonadota</taxon>
        <taxon>Betaproteobacteria</taxon>
        <taxon>Burkholderiales</taxon>
        <taxon>Burkholderiaceae</taxon>
        <taxon>Imbroritus</taxon>
    </lineage>
</organism>
<sequence>MSVSAQRIVVAITGATGAIYGVRLLEVLRDYAAVETHLLISPAGVMNLQHELDRDRADVEALADVVHNPRDIGATIASGSFATHGMVIAPCSMRTLAAVAHGLSDNLITRAADVCLKERRRLIMMVRETPLNLAHLRNMTAVTEMGAIVFPPVPGFYQKPASIADLVDHTVGRVIDTLGLTQTLAPSWPGLRGDPHGEAGAAPARNVPAPTQD</sequence>
<accession>A0ACD3SSA5</accession>